<name>A0A6F8XVK4_9ACTN</name>
<sequence>MIAAGEDPWGINGPDFLLYYGIALAVVFLIGLLLPRLVAGTPDPMPGRSPSAPVLALLTGGRARVVYASLAALRSAGAVAAGPGGVLVVAGPRPSGLSRVDYAVYDAAERRVRTRVVVQDPQVAAELDALEAEALRAGWYVPDGRRRLVRLGALLFLLLGGVGIVRIVVGSAAGFPVGYLIVLTVVGILFGLLLLAAPRVSPTGRKELQRARSKHSFLAPSYGPSWSTYGSNDAAMGVALFGSASLIAADPGFASDAGIPSDSGFGSGGSSGGDSGGGDSGGGSSCGGGGGCGGGSS</sequence>
<gene>
    <name evidence="3" type="ORF">Pflav_042390</name>
</gene>
<dbReference type="RefSeq" id="WP_173037514.1">
    <property type="nucleotide sequence ID" value="NZ_AP022870.1"/>
</dbReference>
<dbReference type="AlphaFoldDB" id="A0A6F8XVK4"/>
<dbReference type="Proteomes" id="UP000502508">
    <property type="component" value="Chromosome"/>
</dbReference>
<dbReference type="EMBL" id="AP022870">
    <property type="protein sequence ID" value="BCB77829.1"/>
    <property type="molecule type" value="Genomic_DNA"/>
</dbReference>
<proteinExistence type="predicted"/>
<reference evidence="3 4" key="2">
    <citation type="submission" date="2020-03" db="EMBL/GenBank/DDBJ databases">
        <authorList>
            <person name="Ichikawa N."/>
            <person name="Kimura A."/>
            <person name="Kitahashi Y."/>
            <person name="Uohara A."/>
        </authorList>
    </citation>
    <scope>NUCLEOTIDE SEQUENCE [LARGE SCALE GENOMIC DNA]</scope>
    <source>
        <strain evidence="3 4">NBRC 107702</strain>
    </source>
</reference>
<keyword evidence="4" id="KW-1185">Reference proteome</keyword>
<evidence type="ECO:0000313" key="4">
    <source>
        <dbReference type="Proteomes" id="UP000502508"/>
    </source>
</evidence>
<protein>
    <recommendedName>
        <fullName evidence="5">TIGR04222 domain-containing membrane protein</fullName>
    </recommendedName>
</protein>
<evidence type="ECO:0000313" key="3">
    <source>
        <dbReference type="EMBL" id="BCB77829.1"/>
    </source>
</evidence>
<feature type="compositionally biased region" description="Gly residues" evidence="1">
    <location>
        <begin position="265"/>
        <end position="297"/>
    </location>
</feature>
<feature type="transmembrane region" description="Helical" evidence="2">
    <location>
        <begin position="175"/>
        <end position="197"/>
    </location>
</feature>
<keyword evidence="2" id="KW-0812">Transmembrane</keyword>
<evidence type="ECO:0000256" key="2">
    <source>
        <dbReference type="SAM" id="Phobius"/>
    </source>
</evidence>
<feature type="transmembrane region" description="Helical" evidence="2">
    <location>
        <begin position="17"/>
        <end position="39"/>
    </location>
</feature>
<evidence type="ECO:0000256" key="1">
    <source>
        <dbReference type="SAM" id="MobiDB-lite"/>
    </source>
</evidence>
<keyword evidence="2" id="KW-0472">Membrane</keyword>
<evidence type="ECO:0008006" key="5">
    <source>
        <dbReference type="Google" id="ProtNLM"/>
    </source>
</evidence>
<keyword evidence="2" id="KW-1133">Transmembrane helix</keyword>
<feature type="region of interest" description="Disordered" evidence="1">
    <location>
        <begin position="264"/>
        <end position="297"/>
    </location>
</feature>
<reference evidence="3 4" key="1">
    <citation type="submission" date="2020-03" db="EMBL/GenBank/DDBJ databases">
        <title>Whole genome shotgun sequence of Phytohabitans flavus NBRC 107702.</title>
        <authorList>
            <person name="Komaki H."/>
            <person name="Tamura T."/>
        </authorList>
    </citation>
    <scope>NUCLEOTIDE SEQUENCE [LARGE SCALE GENOMIC DNA]</scope>
    <source>
        <strain evidence="3 4">NBRC 107702</strain>
    </source>
</reference>
<feature type="transmembrane region" description="Helical" evidence="2">
    <location>
        <begin position="148"/>
        <end position="169"/>
    </location>
</feature>
<dbReference type="InterPro" id="IPR026467">
    <property type="entry name" value="Ser/Gly_Cys_C_dom"/>
</dbReference>
<organism evidence="3 4">
    <name type="scientific">Phytohabitans flavus</name>
    <dbReference type="NCBI Taxonomy" id="1076124"/>
    <lineage>
        <taxon>Bacteria</taxon>
        <taxon>Bacillati</taxon>
        <taxon>Actinomycetota</taxon>
        <taxon>Actinomycetes</taxon>
        <taxon>Micromonosporales</taxon>
        <taxon>Micromonosporaceae</taxon>
    </lineage>
</organism>
<dbReference type="KEGG" id="pfla:Pflav_042390"/>
<dbReference type="NCBIfam" id="TIGR04222">
    <property type="entry name" value="near_uncomplex"/>
    <property type="match status" value="1"/>
</dbReference>
<accession>A0A6F8XVK4</accession>